<comment type="similarity">
    <text evidence="1">Belongs to the UPF0201 family.</text>
</comment>
<dbReference type="PaxDb" id="1435377-SUSAZ_06135"/>
<protein>
    <recommendedName>
        <fullName evidence="1">UPF0201 protein ATY89_00075</fullName>
    </recommendedName>
</protein>
<dbReference type="Pfam" id="PF01877">
    <property type="entry name" value="RNA_binding"/>
    <property type="match status" value="1"/>
</dbReference>
<evidence type="ECO:0000256" key="1">
    <source>
        <dbReference type="HAMAP-Rule" id="MF_01112"/>
    </source>
</evidence>
<evidence type="ECO:0000313" key="5">
    <source>
        <dbReference type="Proteomes" id="UP000065473"/>
    </source>
</evidence>
<dbReference type="InterPro" id="IPR002739">
    <property type="entry name" value="PAB1135-like"/>
</dbReference>
<dbReference type="InterPro" id="IPR022803">
    <property type="entry name" value="Ribosomal_uL5_dom_sf"/>
</dbReference>
<dbReference type="PANTHER" id="PTHR39652:SF1">
    <property type="entry name" value="UPF0201 PROTEIN TK1335"/>
    <property type="match status" value="1"/>
</dbReference>
<dbReference type="AlphaFoldDB" id="A0A0U3FDX3"/>
<dbReference type="GeneID" id="14551790"/>
<dbReference type="Proteomes" id="UP000060043">
    <property type="component" value="Chromosome"/>
</dbReference>
<sequence length="145" mass="16578">MTRVIVEAVVKPSEDKDKVINAIRNFFDFDKIREEEHGMEKLLIAESNSLTSLLKLHRLLREQRILDAARKYLMKSIVGSRITFMLNKQVAAIGKLSFIDKEHESPLGPIKVTIDYKDPVIVVDWLTPKTAKGVPLWENAIPPEE</sequence>
<dbReference type="NCBIfam" id="NF001687">
    <property type="entry name" value="PRK00447.1"/>
    <property type="match status" value="1"/>
</dbReference>
<evidence type="ECO:0000313" key="2">
    <source>
        <dbReference type="EMBL" id="ALU28523.1"/>
    </source>
</evidence>
<name>A0A0U3FDX3_9CREN</name>
<dbReference type="SUPFAM" id="SSF55282">
    <property type="entry name" value="RL5-like"/>
    <property type="match status" value="1"/>
</dbReference>
<evidence type="ECO:0000313" key="4">
    <source>
        <dbReference type="Proteomes" id="UP000060043"/>
    </source>
</evidence>
<dbReference type="OrthoDB" id="7819at2157"/>
<proteinExistence type="inferred from homology"/>
<reference evidence="4 5" key="1">
    <citation type="submission" date="2015-12" db="EMBL/GenBank/DDBJ databases">
        <title>A stable core within a dynamic pangenome in Sulfolobus acidocaldarius.</title>
        <authorList>
            <person name="Anderson R."/>
            <person name="Kouris A."/>
            <person name="Seward C."/>
            <person name="Campbell K."/>
            <person name="Whitaker R."/>
        </authorList>
    </citation>
    <scope>NUCLEOTIDE SEQUENCE [LARGE SCALE GENOMIC DNA]</scope>
    <source>
        <strain evidence="2 5">GG12-C01-09</strain>
        <strain evidence="3 4">NG05B_CO5_07</strain>
    </source>
</reference>
<dbReference type="Proteomes" id="UP000065473">
    <property type="component" value="Chromosome"/>
</dbReference>
<evidence type="ECO:0000313" key="3">
    <source>
        <dbReference type="EMBL" id="ALU31232.1"/>
    </source>
</evidence>
<dbReference type="SMR" id="A0A0U3FDX3"/>
<dbReference type="Gene3D" id="3.30.1440.10">
    <property type="match status" value="1"/>
</dbReference>
<dbReference type="OMA" id="EAYVYPT"/>
<dbReference type="EMBL" id="CP013694">
    <property type="protein sequence ID" value="ALU28523.1"/>
    <property type="molecule type" value="Genomic_DNA"/>
</dbReference>
<dbReference type="STRING" id="1435377.SUSAZ_06135"/>
<accession>A0A0U3FDX3</accession>
<dbReference type="EMBL" id="CP013695">
    <property type="protein sequence ID" value="ALU31232.1"/>
    <property type="molecule type" value="Genomic_DNA"/>
</dbReference>
<gene>
    <name evidence="2" type="ORF">ATY89_00075</name>
    <name evidence="3" type="ORF">ATZ20_03120</name>
</gene>
<dbReference type="HAMAP" id="MF_01112">
    <property type="entry name" value="UPF0201"/>
    <property type="match status" value="1"/>
</dbReference>
<dbReference type="PANTHER" id="PTHR39652">
    <property type="entry name" value="UPF0201 PROTEIN TK1335"/>
    <property type="match status" value="1"/>
</dbReference>
<organism evidence="2 5">
    <name type="scientific">Sulfolobus acidocaldarius</name>
    <dbReference type="NCBI Taxonomy" id="2285"/>
    <lineage>
        <taxon>Archaea</taxon>
        <taxon>Thermoproteota</taxon>
        <taxon>Thermoprotei</taxon>
        <taxon>Sulfolobales</taxon>
        <taxon>Sulfolobaceae</taxon>
        <taxon>Sulfolobus</taxon>
    </lineage>
</organism>
<dbReference type="RefSeq" id="WP_011278129.1">
    <property type="nucleotide sequence ID" value="NZ_BHWZ01000003.1"/>
</dbReference>